<dbReference type="PRINTS" id="PR00111">
    <property type="entry name" value="ABHYDROLASE"/>
</dbReference>
<organism evidence="3 4">
    <name type="scientific">Amycolatopsis samaneae</name>
    <dbReference type="NCBI Taxonomy" id="664691"/>
    <lineage>
        <taxon>Bacteria</taxon>
        <taxon>Bacillati</taxon>
        <taxon>Actinomycetota</taxon>
        <taxon>Actinomycetes</taxon>
        <taxon>Pseudonocardiales</taxon>
        <taxon>Pseudonocardiaceae</taxon>
        <taxon>Amycolatopsis</taxon>
    </lineage>
</organism>
<dbReference type="SUPFAM" id="SSF53474">
    <property type="entry name" value="alpha/beta-Hydrolases"/>
    <property type="match status" value="1"/>
</dbReference>
<feature type="region of interest" description="Disordered" evidence="1">
    <location>
        <begin position="130"/>
        <end position="149"/>
    </location>
</feature>
<dbReference type="Pfam" id="PF00561">
    <property type="entry name" value="Abhydrolase_1"/>
    <property type="match status" value="1"/>
</dbReference>
<dbReference type="GO" id="GO:0016787">
    <property type="term" value="F:hydrolase activity"/>
    <property type="evidence" value="ECO:0007669"/>
    <property type="project" value="UniProtKB-KW"/>
</dbReference>
<dbReference type="RefSeq" id="WP_345391841.1">
    <property type="nucleotide sequence ID" value="NZ_BAABHG010000005.1"/>
</dbReference>
<dbReference type="Proteomes" id="UP001597419">
    <property type="component" value="Unassembled WGS sequence"/>
</dbReference>
<evidence type="ECO:0000256" key="1">
    <source>
        <dbReference type="SAM" id="MobiDB-lite"/>
    </source>
</evidence>
<evidence type="ECO:0000313" key="3">
    <source>
        <dbReference type="EMBL" id="MFD2463304.1"/>
    </source>
</evidence>
<name>A0ABW5GQW4_9PSEU</name>
<dbReference type="EMBL" id="JBHUKU010000020">
    <property type="protein sequence ID" value="MFD2463304.1"/>
    <property type="molecule type" value="Genomic_DNA"/>
</dbReference>
<sequence length="238" mass="25184">MTIDLEPVRTGTEHVGDLTIGFRETGAPSGRPVVLLHGLGSSAATWDAFAASVAETGGHAIALDARGHGASSRPGDYSLELMTGDLLAFLDRRGLDRVDLVGHSMGGHVAHLFAAGHPERVRRLVVEEAAPPPHTPPATPLPEPPAEPPAPVDYDWALVAPIYRELRTPDPRWWALLPTINAPALVVAGGPASIVSQDRIRMLAEALPDARLVEIDAGHRVHRDAPAAFADAVVPFLS</sequence>
<dbReference type="InterPro" id="IPR050266">
    <property type="entry name" value="AB_hydrolase_sf"/>
</dbReference>
<proteinExistence type="predicted"/>
<dbReference type="InterPro" id="IPR000073">
    <property type="entry name" value="AB_hydrolase_1"/>
</dbReference>
<gene>
    <name evidence="3" type="ORF">ACFSYJ_32155</name>
</gene>
<dbReference type="Gene3D" id="3.40.50.1820">
    <property type="entry name" value="alpha/beta hydrolase"/>
    <property type="match status" value="1"/>
</dbReference>
<keyword evidence="4" id="KW-1185">Reference proteome</keyword>
<dbReference type="InterPro" id="IPR029058">
    <property type="entry name" value="AB_hydrolase_fold"/>
</dbReference>
<accession>A0ABW5GQW4</accession>
<dbReference type="PANTHER" id="PTHR43798">
    <property type="entry name" value="MONOACYLGLYCEROL LIPASE"/>
    <property type="match status" value="1"/>
</dbReference>
<evidence type="ECO:0000259" key="2">
    <source>
        <dbReference type="Pfam" id="PF00561"/>
    </source>
</evidence>
<dbReference type="PANTHER" id="PTHR43798:SF33">
    <property type="entry name" value="HYDROLASE, PUTATIVE (AFU_ORTHOLOGUE AFUA_2G14860)-RELATED"/>
    <property type="match status" value="1"/>
</dbReference>
<evidence type="ECO:0000313" key="4">
    <source>
        <dbReference type="Proteomes" id="UP001597419"/>
    </source>
</evidence>
<reference evidence="4" key="1">
    <citation type="journal article" date="2019" name="Int. J. Syst. Evol. Microbiol.">
        <title>The Global Catalogue of Microorganisms (GCM) 10K type strain sequencing project: providing services to taxonomists for standard genome sequencing and annotation.</title>
        <authorList>
            <consortium name="The Broad Institute Genomics Platform"/>
            <consortium name="The Broad Institute Genome Sequencing Center for Infectious Disease"/>
            <person name="Wu L."/>
            <person name="Ma J."/>
        </authorList>
    </citation>
    <scope>NUCLEOTIDE SEQUENCE [LARGE SCALE GENOMIC DNA]</scope>
    <source>
        <strain evidence="4">CGMCC 4.7643</strain>
    </source>
</reference>
<feature type="domain" description="AB hydrolase-1" evidence="2">
    <location>
        <begin position="32"/>
        <end position="137"/>
    </location>
</feature>
<comment type="caution">
    <text evidence="3">The sequence shown here is derived from an EMBL/GenBank/DDBJ whole genome shotgun (WGS) entry which is preliminary data.</text>
</comment>
<protein>
    <submittedName>
        <fullName evidence="3">Alpha/beta fold hydrolase</fullName>
    </submittedName>
</protein>
<keyword evidence="3" id="KW-0378">Hydrolase</keyword>